<dbReference type="HOGENOM" id="CLU_499404_0_0_0"/>
<proteinExistence type="predicted"/>
<dbReference type="EMBL" id="CP006571">
    <property type="protein sequence ID" value="AHK62958.1"/>
    <property type="molecule type" value="Genomic_DNA"/>
</dbReference>
<reference evidence="1 2" key="1">
    <citation type="journal article" date="2014" name="Syst. Appl. Microbiol.">
        <title>Evidence for the existence of two new members of the family Chlamydiaceae and proposal of Chlamydia avium sp. nov. and Chlamydia gallinacea sp. nov.</title>
        <authorList>
            <person name="Sachse K."/>
            <person name="Laroucau K."/>
            <person name="Riege K."/>
            <person name="Wehner S."/>
            <person name="Dilcher M."/>
            <person name="Creasy H.H."/>
            <person name="Weidmann M."/>
            <person name="Myers G."/>
            <person name="Vorimore F."/>
            <person name="Vicari N."/>
            <person name="Magnino S."/>
            <person name="Liebler-Tenorio E."/>
            <person name="Ruettger A."/>
            <person name="Bavoil P.M."/>
            <person name="Hufert F.T."/>
            <person name="Rossello-Mora R."/>
            <person name="Marz M."/>
        </authorList>
    </citation>
    <scope>NUCLEOTIDE SEQUENCE [LARGE SCALE GENOMIC DNA]</scope>
    <source>
        <strain evidence="1 2">10DC88</strain>
    </source>
</reference>
<protein>
    <submittedName>
        <fullName evidence="1">HEAT repeats family protein</fullName>
    </submittedName>
</protein>
<name>W8JQ28_9CHLA</name>
<dbReference type="Gene3D" id="1.25.10.10">
    <property type="entry name" value="Leucine-rich Repeat Variant"/>
    <property type="match status" value="1"/>
</dbReference>
<accession>W8JQ28</accession>
<dbReference type="Proteomes" id="UP000019433">
    <property type="component" value="Chromosome"/>
</dbReference>
<evidence type="ECO:0000313" key="2">
    <source>
        <dbReference type="Proteomes" id="UP000019433"/>
    </source>
</evidence>
<dbReference type="InterPro" id="IPR011989">
    <property type="entry name" value="ARM-like"/>
</dbReference>
<gene>
    <name evidence="1" type="ORF">M832_00880</name>
</gene>
<dbReference type="PATRIC" id="fig|1229831.3.peg.90"/>
<dbReference type="eggNOG" id="COG1413">
    <property type="taxonomic scope" value="Bacteria"/>
</dbReference>
<dbReference type="SUPFAM" id="SSF48371">
    <property type="entry name" value="ARM repeat"/>
    <property type="match status" value="1"/>
</dbReference>
<organism evidence="1 2">
    <name type="scientific">Chlamydia avium 10DC88</name>
    <dbReference type="NCBI Taxonomy" id="1229831"/>
    <lineage>
        <taxon>Bacteria</taxon>
        <taxon>Pseudomonadati</taxon>
        <taxon>Chlamydiota</taxon>
        <taxon>Chlamydiia</taxon>
        <taxon>Chlamydiales</taxon>
        <taxon>Chlamydiaceae</taxon>
        <taxon>Chlamydia/Chlamydophila group</taxon>
        <taxon>Chlamydia</taxon>
    </lineage>
</organism>
<sequence>MQGSDSLRQQLLIRNFSVAIQEAKGLLSSSDYSLDQARLALRVLVQGKEYSSWRSSFIGCQQRYPQLSRDRDVLEDFAQQILIDGIRHPSMTVRALSVLAMGLARDFRLTPWIVSSLYDDSVIVRTLALQVALHYGSKDLKDAVSYVARYDDAMQVRIMAYHVAAMLDIEELFPYLQEQSKNSLIDGEERRAAWQASLRFPSQKIMLTTVQSDIDHAVFACKLFLEGKEECEESTLQNLLAIPYPEVQEMALRIVLSCGRDMSCSSPYIASQVRNIAVNSPIPKVSLQAAAILYLQGDPLGEELLTTGLLSPYASICEAASASICSLGIRGKELANKYLDTVVSRKAAANLAILLLVSRENVEKAGDVIADFISDPEICWAVEHFLFDSPWLIQASPPGYADMVKSEIVRKLIRLLSVARYSKVKQVTRDFFAERQHQGWSFFSGLFWEEGDEYTPDTWSLDENFATQLEATLSVLCREKTSSSLQKAIGLYPKSSWQDKLTILEAIAFSENLNAIDFLIDCCYFETPSLRSAAAGALLALFK</sequence>
<dbReference type="KEGG" id="cav:M832_00880"/>
<evidence type="ECO:0000313" key="1">
    <source>
        <dbReference type="EMBL" id="AHK62958.1"/>
    </source>
</evidence>
<dbReference type="InterPro" id="IPR016024">
    <property type="entry name" value="ARM-type_fold"/>
</dbReference>
<dbReference type="STRING" id="1229831.M832_00880"/>
<dbReference type="AlphaFoldDB" id="W8JQ28"/>